<feature type="domain" description="VOC" evidence="3">
    <location>
        <begin position="243"/>
        <end position="367"/>
    </location>
</feature>
<name>A0ABY7Z1A8_9HYPH</name>
<keyword evidence="5" id="KW-1185">Reference proteome</keyword>
<keyword evidence="2" id="KW-0472">Membrane</keyword>
<keyword evidence="2" id="KW-1133">Transmembrane helix</keyword>
<dbReference type="CDD" id="cd02968">
    <property type="entry name" value="SCO"/>
    <property type="match status" value="1"/>
</dbReference>
<dbReference type="Gene3D" id="3.40.30.10">
    <property type="entry name" value="Glutaredoxin"/>
    <property type="match status" value="1"/>
</dbReference>
<evidence type="ECO:0000256" key="1">
    <source>
        <dbReference type="ARBA" id="ARBA00010996"/>
    </source>
</evidence>
<evidence type="ECO:0000313" key="5">
    <source>
        <dbReference type="Proteomes" id="UP001222118"/>
    </source>
</evidence>
<dbReference type="SUPFAM" id="SSF52833">
    <property type="entry name" value="Thioredoxin-like"/>
    <property type="match status" value="1"/>
</dbReference>
<organism evidence="4 5">
    <name type="scientific">Devosia rhodophyticola</name>
    <dbReference type="NCBI Taxonomy" id="3026423"/>
    <lineage>
        <taxon>Bacteria</taxon>
        <taxon>Pseudomonadati</taxon>
        <taxon>Pseudomonadota</taxon>
        <taxon>Alphaproteobacteria</taxon>
        <taxon>Hyphomicrobiales</taxon>
        <taxon>Devosiaceae</taxon>
        <taxon>Devosia</taxon>
    </lineage>
</organism>
<dbReference type="InterPro" id="IPR029068">
    <property type="entry name" value="Glyas_Bleomycin-R_OHBP_Dase"/>
</dbReference>
<gene>
    <name evidence="4" type="ORF">PSQ90_04910</name>
</gene>
<dbReference type="InterPro" id="IPR036249">
    <property type="entry name" value="Thioredoxin-like_sf"/>
</dbReference>
<dbReference type="InterPro" id="IPR004360">
    <property type="entry name" value="Glyas_Fos-R_dOase_dom"/>
</dbReference>
<dbReference type="Pfam" id="PF02630">
    <property type="entry name" value="SCO1-SenC"/>
    <property type="match status" value="1"/>
</dbReference>
<proteinExistence type="inferred from homology"/>
<dbReference type="PANTHER" id="PTHR12151">
    <property type="entry name" value="ELECTRON TRANSPORT PROTIN SCO1/SENC FAMILY MEMBER"/>
    <property type="match status" value="1"/>
</dbReference>
<dbReference type="PANTHER" id="PTHR12151:SF25">
    <property type="entry name" value="LINALOOL DEHYDRATASE_ISOMERASE DOMAIN-CONTAINING PROTEIN"/>
    <property type="match status" value="1"/>
</dbReference>
<dbReference type="Pfam" id="PF00903">
    <property type="entry name" value="Glyoxalase"/>
    <property type="match status" value="1"/>
</dbReference>
<feature type="transmembrane region" description="Helical" evidence="2">
    <location>
        <begin position="7"/>
        <end position="29"/>
    </location>
</feature>
<sequence length="371" mass="40146">MAQIKKLPLFLWIAVAALALLVGTSYLFLRGSNQDSIAAAGFGRGTYQLVDQEGQPVDQTIFDGHPSILFFGYTHCPDVCPTTLSEMASWFETLGDDAKDLHGYFVTVDPDRDTTEVMKDYVSWVGDRVTGLTGTDEQIAKIVEAWGIYVNKVPLDGGIIRLTTPPQFFCSIPGGSLRAPSPTARTQSLPWKNSGASSLNRVDAPFCRGDGVSILGADPIADGCRLSIGLDSRRLLEALMKPRINIITVGVDDLERAFAFYRAMFDLTDEQIGAGEEHVAFFLDADLSFVLFPRDQIANTAGAAAATPGTPQFVLSHTASTAKEIDTILERVLVAGGTITTHAQQSEWGYSAYFADTEGNLWEVLAPTATH</sequence>
<dbReference type="Gene3D" id="3.10.180.10">
    <property type="entry name" value="2,3-Dihydroxybiphenyl 1,2-Dioxygenase, domain 1"/>
    <property type="match status" value="1"/>
</dbReference>
<dbReference type="SUPFAM" id="SSF54593">
    <property type="entry name" value="Glyoxalase/Bleomycin resistance protein/Dihydroxybiphenyl dioxygenase"/>
    <property type="match status" value="1"/>
</dbReference>
<evidence type="ECO:0000259" key="3">
    <source>
        <dbReference type="PROSITE" id="PS51819"/>
    </source>
</evidence>
<dbReference type="InterPro" id="IPR037523">
    <property type="entry name" value="VOC_core"/>
</dbReference>
<evidence type="ECO:0000256" key="2">
    <source>
        <dbReference type="SAM" id="Phobius"/>
    </source>
</evidence>
<dbReference type="Proteomes" id="UP001222118">
    <property type="component" value="Chromosome"/>
</dbReference>
<dbReference type="InterPro" id="IPR003782">
    <property type="entry name" value="SCO1/SenC"/>
</dbReference>
<comment type="similarity">
    <text evidence="1">Belongs to the SCO1/2 family.</text>
</comment>
<protein>
    <submittedName>
        <fullName evidence="4">SCO family protein</fullName>
    </submittedName>
</protein>
<evidence type="ECO:0000313" key="4">
    <source>
        <dbReference type="EMBL" id="WDR06795.1"/>
    </source>
</evidence>
<keyword evidence="2" id="KW-0812">Transmembrane</keyword>
<dbReference type="EMBL" id="CP118247">
    <property type="protein sequence ID" value="WDR06795.1"/>
    <property type="molecule type" value="Genomic_DNA"/>
</dbReference>
<dbReference type="PROSITE" id="PS51819">
    <property type="entry name" value="VOC"/>
    <property type="match status" value="1"/>
</dbReference>
<dbReference type="RefSeq" id="WP_282212308.1">
    <property type="nucleotide sequence ID" value="NZ_CP118247.1"/>
</dbReference>
<reference evidence="4 5" key="1">
    <citation type="submission" date="2023-02" db="EMBL/GenBank/DDBJ databases">
        <title>Devosia chondri sp. nov., isolated from the phycosphere of marine algae.</title>
        <authorList>
            <person name="Kim J.M."/>
            <person name="Lee J.K."/>
            <person name="Choi B.J."/>
            <person name="Bayburt H."/>
            <person name="Jeon C.O."/>
        </authorList>
    </citation>
    <scope>NUCLEOTIDE SEQUENCE [LARGE SCALE GENOMIC DNA]</scope>
    <source>
        <strain evidence="4 5">G2-5</strain>
    </source>
</reference>
<accession>A0ABY7Z1A8</accession>